<dbReference type="PANTHER" id="PTHR48079">
    <property type="entry name" value="PROTEIN YEEZ"/>
    <property type="match status" value="1"/>
</dbReference>
<dbReference type="EMBL" id="JAJVDC020000135">
    <property type="protein sequence ID" value="KAL1622314.1"/>
    <property type="molecule type" value="Genomic_DNA"/>
</dbReference>
<evidence type="ECO:0000313" key="2">
    <source>
        <dbReference type="EMBL" id="KAL1622314.1"/>
    </source>
</evidence>
<dbReference type="Pfam" id="PF01370">
    <property type="entry name" value="Epimerase"/>
    <property type="match status" value="1"/>
</dbReference>
<feature type="domain" description="NAD-dependent epimerase/dehydratase" evidence="1">
    <location>
        <begin position="15"/>
        <end position="236"/>
    </location>
</feature>
<organism evidence="2 3">
    <name type="scientific">Neofusicoccum ribis</name>
    <dbReference type="NCBI Taxonomy" id="45134"/>
    <lineage>
        <taxon>Eukaryota</taxon>
        <taxon>Fungi</taxon>
        <taxon>Dikarya</taxon>
        <taxon>Ascomycota</taxon>
        <taxon>Pezizomycotina</taxon>
        <taxon>Dothideomycetes</taxon>
        <taxon>Dothideomycetes incertae sedis</taxon>
        <taxon>Botryosphaeriales</taxon>
        <taxon>Botryosphaeriaceae</taxon>
        <taxon>Neofusicoccum</taxon>
    </lineage>
</organism>
<dbReference type="Proteomes" id="UP001521116">
    <property type="component" value="Unassembled WGS sequence"/>
</dbReference>
<dbReference type="SUPFAM" id="SSF51735">
    <property type="entry name" value="NAD(P)-binding Rossmann-fold domains"/>
    <property type="match status" value="1"/>
</dbReference>
<protein>
    <recommendedName>
        <fullName evidence="1">NAD-dependent epimerase/dehydratase domain-containing protein</fullName>
    </recommendedName>
</protein>
<sequence length="357" mass="39031">MLHSKMSGKKVFIVGPGFIGWNVLDLLIDEGYQVSGLVRREQHAAGIRKSGAQAIFGDLDDKPLITQHTADSDIVIHTATADHLASVEAILDGIRQRAAASKKTIYIHTSGTSLLDDNALGAYKGDAIYSDADPAAIDNLPATQPHRFVDLAIAQAARSELGAAAKLAIMIPPEIYGWNERHGRLTIQLPTIARFALVRGWAGHVGAGLSAESQIHVKDLARAYVVLLHALERGPDDDAALRANPYFFCENGREFSWKEVAEGVAESLVKCGRLPAPEVRSFDREKGDWDQLFAAGTGPAIGLNSRSRAVRLREMGWAPREKSIWESWEQDELPAVLKEWDARPEAERTSAYTARVV</sequence>
<gene>
    <name evidence="2" type="ORF">SLS56_008751</name>
</gene>
<dbReference type="Gene3D" id="3.40.50.720">
    <property type="entry name" value="NAD(P)-binding Rossmann-like Domain"/>
    <property type="match status" value="1"/>
</dbReference>
<keyword evidence="3" id="KW-1185">Reference proteome</keyword>
<accession>A0ABR3SJ67</accession>
<reference evidence="2 3" key="1">
    <citation type="submission" date="2024-02" db="EMBL/GenBank/DDBJ databases">
        <title>De novo assembly and annotation of 12 fungi associated with fruit tree decline syndrome in Ontario, Canada.</title>
        <authorList>
            <person name="Sulman M."/>
            <person name="Ellouze W."/>
            <person name="Ilyukhin E."/>
        </authorList>
    </citation>
    <scope>NUCLEOTIDE SEQUENCE [LARGE SCALE GENOMIC DNA]</scope>
    <source>
        <strain evidence="2 3">M1-105</strain>
    </source>
</reference>
<evidence type="ECO:0000313" key="3">
    <source>
        <dbReference type="Proteomes" id="UP001521116"/>
    </source>
</evidence>
<dbReference type="InterPro" id="IPR051783">
    <property type="entry name" value="NAD(P)-dependent_oxidoreduct"/>
</dbReference>
<evidence type="ECO:0000259" key="1">
    <source>
        <dbReference type="Pfam" id="PF01370"/>
    </source>
</evidence>
<dbReference type="InterPro" id="IPR001509">
    <property type="entry name" value="Epimerase_deHydtase"/>
</dbReference>
<dbReference type="InterPro" id="IPR036291">
    <property type="entry name" value="NAD(P)-bd_dom_sf"/>
</dbReference>
<proteinExistence type="predicted"/>
<comment type="caution">
    <text evidence="2">The sequence shown here is derived from an EMBL/GenBank/DDBJ whole genome shotgun (WGS) entry which is preliminary data.</text>
</comment>
<name>A0ABR3SJ67_9PEZI</name>
<dbReference type="PANTHER" id="PTHR48079:SF6">
    <property type="entry name" value="NAD(P)-BINDING DOMAIN-CONTAINING PROTEIN-RELATED"/>
    <property type="match status" value="1"/>
</dbReference>